<feature type="domain" description="EAL" evidence="2">
    <location>
        <begin position="409"/>
        <end position="659"/>
    </location>
</feature>
<evidence type="ECO:0000259" key="4">
    <source>
        <dbReference type="PROSITE" id="PS50887"/>
    </source>
</evidence>
<proteinExistence type="predicted"/>
<dbReference type="InterPro" id="IPR035919">
    <property type="entry name" value="EAL_sf"/>
</dbReference>
<reference evidence="5 6" key="1">
    <citation type="submission" date="2024-04" db="EMBL/GenBank/DDBJ databases">
        <title>Kosakonia calanthae sp. nov., a halophilic bacterium isolated from leaves of Calanthe tiplacata.</title>
        <authorList>
            <person name="Wu P."/>
        </authorList>
    </citation>
    <scope>NUCLEOTIDE SEQUENCE [LARGE SCALE GENOMIC DNA]</scope>
    <source>
        <strain evidence="5 6">BYX6</strain>
    </source>
</reference>
<dbReference type="CDD" id="cd01948">
    <property type="entry name" value="EAL"/>
    <property type="match status" value="1"/>
</dbReference>
<keyword evidence="1" id="KW-0812">Transmembrane</keyword>
<evidence type="ECO:0000259" key="2">
    <source>
        <dbReference type="PROSITE" id="PS50883"/>
    </source>
</evidence>
<dbReference type="InterPro" id="IPR003660">
    <property type="entry name" value="HAMP_dom"/>
</dbReference>
<evidence type="ECO:0000313" key="5">
    <source>
        <dbReference type="EMBL" id="WZV98528.1"/>
    </source>
</evidence>
<accession>A0ABZ3B5A3</accession>
<dbReference type="PROSITE" id="PS50885">
    <property type="entry name" value="HAMP"/>
    <property type="match status" value="1"/>
</dbReference>
<dbReference type="Gene3D" id="6.10.340.10">
    <property type="match status" value="1"/>
</dbReference>
<evidence type="ECO:0000313" key="6">
    <source>
        <dbReference type="Proteomes" id="UP001466893"/>
    </source>
</evidence>
<dbReference type="SUPFAM" id="SSF141868">
    <property type="entry name" value="EAL domain-like"/>
    <property type="match status" value="1"/>
</dbReference>
<dbReference type="Proteomes" id="UP001466893">
    <property type="component" value="Chromosome"/>
</dbReference>
<protein>
    <submittedName>
        <fullName evidence="5">Sensor domain-containing phosphodiesterase</fullName>
    </submittedName>
</protein>
<keyword evidence="1" id="KW-1133">Transmembrane helix</keyword>
<dbReference type="Gene3D" id="3.20.20.450">
    <property type="entry name" value="EAL domain"/>
    <property type="match status" value="1"/>
</dbReference>
<feature type="domain" description="HAMP" evidence="3">
    <location>
        <begin position="180"/>
        <end position="236"/>
    </location>
</feature>
<dbReference type="PANTHER" id="PTHR33121">
    <property type="entry name" value="CYCLIC DI-GMP PHOSPHODIESTERASE PDEF"/>
    <property type="match status" value="1"/>
</dbReference>
<dbReference type="Pfam" id="PF00563">
    <property type="entry name" value="EAL"/>
    <property type="match status" value="1"/>
</dbReference>
<dbReference type="InterPro" id="IPR033419">
    <property type="entry name" value="GAPES3"/>
</dbReference>
<feature type="domain" description="GGDEF" evidence="4">
    <location>
        <begin position="268"/>
        <end position="400"/>
    </location>
</feature>
<dbReference type="PROSITE" id="PS50883">
    <property type="entry name" value="EAL"/>
    <property type="match status" value="1"/>
</dbReference>
<name>A0ABZ3B5A3_9ENTR</name>
<sequence length="665" mass="73770">MRVSRSLTIKQMAMVSVVSMVFVFIFCVILLFHFLQQNRYNTAAQLESIARSVREPLSAAILKADIPEAEAIIQQIKPAGVVSRADVVLPNQFQALRMRFIPESPVPVMITRIFELPIQISLPIYSLERPANPQPLAYLVLQADSYRVYKFVISTLSTLVTAYLLLTLMITVALTWCINRLVVHPLRKIARELNELPAQDLPGHQLVLPRLHHDDEIGIMVRSYNRNQQMLLRQQEELNIQAIQFPVSELPNKAFLMALLEQAVAGQSRTALLVVSSDTLRDTAGVLQEAQREVLLLTLVEKLKSALAPGMVLAQLSICDFAILAHGVQAPWQAMTLGKRVLTVINECVPLKGIQLRPHANIGVAMFNGDLSSAQLYQQAVSAVASAQRKGKNQIHFYDPAQLEQAQQWLAQEREIASALEQRRFALWLQPQVELMGGAVVGAQAVLRLQQADGNWSGEEELFKRIVSCGQTASVTQWMLDEACRLLVAWQARGITLPLSVTLPAQALLQHNLAAELPELLRRYSIAPHTLTLDITESRLFTDAQFAVATLLPLREAGVQIVLDDIGMGFSGLQQMQPLPLDALKISKMFVDGLPDDSHMAAAMIPLARSLMVRVIADGVAHEGQRAWLVEVSVDVAQGALFARPMPTEAFERRYFAVSDNAENS</sequence>
<feature type="transmembrane region" description="Helical" evidence="1">
    <location>
        <begin position="12"/>
        <end position="35"/>
    </location>
</feature>
<dbReference type="SUPFAM" id="SSF55073">
    <property type="entry name" value="Nucleotide cyclase"/>
    <property type="match status" value="1"/>
</dbReference>
<dbReference type="Gene3D" id="3.30.70.270">
    <property type="match status" value="1"/>
</dbReference>
<dbReference type="EMBL" id="CP151800">
    <property type="protein sequence ID" value="WZV98528.1"/>
    <property type="molecule type" value="Genomic_DNA"/>
</dbReference>
<feature type="transmembrane region" description="Helical" evidence="1">
    <location>
        <begin position="151"/>
        <end position="178"/>
    </location>
</feature>
<keyword evidence="6" id="KW-1185">Reference proteome</keyword>
<dbReference type="InterPro" id="IPR029787">
    <property type="entry name" value="Nucleotide_cyclase"/>
</dbReference>
<dbReference type="InterPro" id="IPR001633">
    <property type="entry name" value="EAL_dom"/>
</dbReference>
<dbReference type="Pfam" id="PF17154">
    <property type="entry name" value="GAPES3"/>
    <property type="match status" value="1"/>
</dbReference>
<dbReference type="InterPro" id="IPR043128">
    <property type="entry name" value="Rev_trsase/Diguanyl_cyclase"/>
</dbReference>
<gene>
    <name evidence="5" type="ORF">AAEY27_01110</name>
</gene>
<dbReference type="PROSITE" id="PS50887">
    <property type="entry name" value="GGDEF"/>
    <property type="match status" value="1"/>
</dbReference>
<dbReference type="Pfam" id="PF00990">
    <property type="entry name" value="GGDEF"/>
    <property type="match status" value="1"/>
</dbReference>
<dbReference type="PANTHER" id="PTHR33121:SF77">
    <property type="entry name" value="CYCLIC DI-GMP PHOSPHODIESTERASE PDEK-RELATED"/>
    <property type="match status" value="1"/>
</dbReference>
<keyword evidence="1" id="KW-0472">Membrane</keyword>
<dbReference type="SMART" id="SM00267">
    <property type="entry name" value="GGDEF"/>
    <property type="match status" value="1"/>
</dbReference>
<evidence type="ECO:0000256" key="1">
    <source>
        <dbReference type="SAM" id="Phobius"/>
    </source>
</evidence>
<evidence type="ECO:0000259" key="3">
    <source>
        <dbReference type="PROSITE" id="PS50885"/>
    </source>
</evidence>
<organism evidence="5 6">
    <name type="scientific">Kosakonia calanthes</name>
    <dbReference type="NCBI Taxonomy" id="3139408"/>
    <lineage>
        <taxon>Bacteria</taxon>
        <taxon>Pseudomonadati</taxon>
        <taxon>Pseudomonadota</taxon>
        <taxon>Gammaproteobacteria</taxon>
        <taxon>Enterobacterales</taxon>
        <taxon>Enterobacteriaceae</taxon>
        <taxon>Kosakonia</taxon>
    </lineage>
</organism>
<dbReference type="RefSeq" id="WP_342323131.1">
    <property type="nucleotide sequence ID" value="NZ_CP151800.1"/>
</dbReference>
<dbReference type="SMART" id="SM00052">
    <property type="entry name" value="EAL"/>
    <property type="match status" value="1"/>
</dbReference>
<dbReference type="InterPro" id="IPR050706">
    <property type="entry name" value="Cyclic-di-GMP_PDE-like"/>
</dbReference>
<dbReference type="InterPro" id="IPR000160">
    <property type="entry name" value="GGDEF_dom"/>
</dbReference>